<dbReference type="InterPro" id="IPR009057">
    <property type="entry name" value="Homeodomain-like_sf"/>
</dbReference>
<evidence type="ECO:0000256" key="2">
    <source>
        <dbReference type="ARBA" id="ARBA00023015"/>
    </source>
</evidence>
<dbReference type="Gene3D" id="1.10.357.10">
    <property type="entry name" value="Tetracycline Repressor, domain 2"/>
    <property type="match status" value="1"/>
</dbReference>
<evidence type="ECO:0000259" key="6">
    <source>
        <dbReference type="PROSITE" id="PS50977"/>
    </source>
</evidence>
<dbReference type="GO" id="GO:0003700">
    <property type="term" value="F:DNA-binding transcription factor activity"/>
    <property type="evidence" value="ECO:0007669"/>
    <property type="project" value="TreeGrafter"/>
</dbReference>
<evidence type="ECO:0000313" key="8">
    <source>
        <dbReference type="Proteomes" id="UP000315759"/>
    </source>
</evidence>
<comment type="subunit">
    <text evidence="1">Homodimer.</text>
</comment>
<evidence type="ECO:0000256" key="3">
    <source>
        <dbReference type="ARBA" id="ARBA00023125"/>
    </source>
</evidence>
<feature type="DNA-binding region" description="H-T-H motif" evidence="5">
    <location>
        <begin position="38"/>
        <end position="57"/>
    </location>
</feature>
<keyword evidence="2" id="KW-0805">Transcription regulation</keyword>
<protein>
    <submittedName>
        <fullName evidence="7">TetR/AcrR family transcriptional regulator</fullName>
    </submittedName>
</protein>
<dbReference type="PRINTS" id="PR00455">
    <property type="entry name" value="HTHTETR"/>
</dbReference>
<organism evidence="7 8">
    <name type="scientific">Mycolicibacterium hodleri</name>
    <dbReference type="NCBI Taxonomy" id="49897"/>
    <lineage>
        <taxon>Bacteria</taxon>
        <taxon>Bacillati</taxon>
        <taxon>Actinomycetota</taxon>
        <taxon>Actinomycetes</taxon>
        <taxon>Mycobacteriales</taxon>
        <taxon>Mycobacteriaceae</taxon>
        <taxon>Mycolicibacterium</taxon>
    </lineage>
</organism>
<evidence type="ECO:0000256" key="4">
    <source>
        <dbReference type="ARBA" id="ARBA00023163"/>
    </source>
</evidence>
<accession>A0A544VW94</accession>
<gene>
    <name evidence="7" type="ORF">D8S82_23030</name>
</gene>
<dbReference type="InterPro" id="IPR001647">
    <property type="entry name" value="HTH_TetR"/>
</dbReference>
<evidence type="ECO:0000256" key="5">
    <source>
        <dbReference type="PROSITE-ProRule" id="PRU00335"/>
    </source>
</evidence>
<dbReference type="InterPro" id="IPR023772">
    <property type="entry name" value="DNA-bd_HTH_TetR-type_CS"/>
</dbReference>
<evidence type="ECO:0000256" key="1">
    <source>
        <dbReference type="ARBA" id="ARBA00011738"/>
    </source>
</evidence>
<feature type="domain" description="HTH tetR-type" evidence="6">
    <location>
        <begin position="15"/>
        <end position="75"/>
    </location>
</feature>
<dbReference type="RefSeq" id="WP_142554325.1">
    <property type="nucleotide sequence ID" value="NZ_VIFX01000033.1"/>
</dbReference>
<dbReference type="Proteomes" id="UP000315759">
    <property type="component" value="Unassembled WGS sequence"/>
</dbReference>
<dbReference type="PROSITE" id="PS50977">
    <property type="entry name" value="HTH_TETR_2"/>
    <property type="match status" value="1"/>
</dbReference>
<dbReference type="AlphaFoldDB" id="A0A544VW94"/>
<keyword evidence="8" id="KW-1185">Reference proteome</keyword>
<dbReference type="FunFam" id="1.10.10.60:FF:000141">
    <property type="entry name" value="TetR family transcriptional regulator"/>
    <property type="match status" value="1"/>
</dbReference>
<proteinExistence type="predicted"/>
<keyword evidence="3 5" id="KW-0238">DNA-binding</keyword>
<comment type="caution">
    <text evidence="7">The sequence shown here is derived from an EMBL/GenBank/DDBJ whole genome shotgun (WGS) entry which is preliminary data.</text>
</comment>
<name>A0A544VW94_9MYCO</name>
<dbReference type="GO" id="GO:0000976">
    <property type="term" value="F:transcription cis-regulatory region binding"/>
    <property type="evidence" value="ECO:0007669"/>
    <property type="project" value="TreeGrafter"/>
</dbReference>
<dbReference type="EMBL" id="VIFX01000033">
    <property type="protein sequence ID" value="TQR84247.1"/>
    <property type="molecule type" value="Genomic_DNA"/>
</dbReference>
<evidence type="ECO:0000313" key="7">
    <source>
        <dbReference type="EMBL" id="TQR84247.1"/>
    </source>
</evidence>
<dbReference type="InterPro" id="IPR050109">
    <property type="entry name" value="HTH-type_TetR-like_transc_reg"/>
</dbReference>
<keyword evidence="4" id="KW-0804">Transcription</keyword>
<dbReference type="SUPFAM" id="SSF46689">
    <property type="entry name" value="Homeodomain-like"/>
    <property type="match status" value="1"/>
</dbReference>
<dbReference type="Pfam" id="PF00440">
    <property type="entry name" value="TetR_N"/>
    <property type="match status" value="1"/>
</dbReference>
<dbReference type="PANTHER" id="PTHR30055:SF146">
    <property type="entry name" value="HTH-TYPE TRANSCRIPTIONAL DUAL REGULATOR CECR"/>
    <property type="match status" value="1"/>
</dbReference>
<dbReference type="PROSITE" id="PS01081">
    <property type="entry name" value="HTH_TETR_1"/>
    <property type="match status" value="1"/>
</dbReference>
<dbReference type="PANTHER" id="PTHR30055">
    <property type="entry name" value="HTH-TYPE TRANSCRIPTIONAL REGULATOR RUTR"/>
    <property type="match status" value="1"/>
</dbReference>
<sequence length="206" mass="22823">MTSTSGGEGRRGRSIEKRRAMLQAALELFVAQGYELASVDAIAARAGVSKRTVYDHFGDKEMVFAAVLEAVGDRLTATVQVALDRDATATGDLRERLLDFARCIVLEALPSSDYVHFRRLSARRGSWQQDRESASGVGMDLFVRRVEEWAQVGVINTDKPRRAAQHFVALTLQLAFETLERAYPVVSGEVDEILVDGVDVFVRAYQ</sequence>
<reference evidence="7 8" key="1">
    <citation type="submission" date="2018-10" db="EMBL/GenBank/DDBJ databases">
        <title>Draft genome of Mycobacterium hodleri strain B.</title>
        <authorList>
            <person name="Amande T.J."/>
            <person name="Mcgenity T.J."/>
        </authorList>
    </citation>
    <scope>NUCLEOTIDE SEQUENCE [LARGE SCALE GENOMIC DNA]</scope>
    <source>
        <strain evidence="7 8">B</strain>
    </source>
</reference>
<dbReference type="GO" id="GO:0045892">
    <property type="term" value="P:negative regulation of DNA-templated transcription"/>
    <property type="evidence" value="ECO:0007669"/>
    <property type="project" value="UniProtKB-ARBA"/>
</dbReference>